<feature type="non-terminal residue" evidence="1">
    <location>
        <position position="140"/>
    </location>
</feature>
<dbReference type="EMBL" id="UINC01221602">
    <property type="protein sequence ID" value="SVE50005.1"/>
    <property type="molecule type" value="Genomic_DNA"/>
</dbReference>
<protein>
    <submittedName>
        <fullName evidence="1">Uncharacterized protein</fullName>
    </submittedName>
</protein>
<organism evidence="1">
    <name type="scientific">marine metagenome</name>
    <dbReference type="NCBI Taxonomy" id="408172"/>
    <lineage>
        <taxon>unclassified sequences</taxon>
        <taxon>metagenomes</taxon>
        <taxon>ecological metagenomes</taxon>
    </lineage>
</organism>
<dbReference type="AlphaFoldDB" id="A0A383E0R2"/>
<proteinExistence type="predicted"/>
<name>A0A383E0R2_9ZZZZ</name>
<evidence type="ECO:0000313" key="1">
    <source>
        <dbReference type="EMBL" id="SVE50005.1"/>
    </source>
</evidence>
<gene>
    <name evidence="1" type="ORF">METZ01_LOCUS502859</name>
</gene>
<reference evidence="1" key="1">
    <citation type="submission" date="2018-05" db="EMBL/GenBank/DDBJ databases">
        <authorList>
            <person name="Lanie J.A."/>
            <person name="Ng W.-L."/>
            <person name="Kazmierczak K.M."/>
            <person name="Andrzejewski T.M."/>
            <person name="Davidsen T.M."/>
            <person name="Wayne K.J."/>
            <person name="Tettelin H."/>
            <person name="Glass J.I."/>
            <person name="Rusch D."/>
            <person name="Podicherti R."/>
            <person name="Tsui H.-C.T."/>
            <person name="Winkler M.E."/>
        </authorList>
    </citation>
    <scope>NUCLEOTIDE SEQUENCE</scope>
</reference>
<accession>A0A383E0R2</accession>
<sequence length="140" mass="15717">MTEEAYDQVISATEDTVIFKPGASLYDDVPLAYVVCDAYPDTKVLDCLKTIEETTTMRANCSGPILEEEMKKKGITEYKLRSPNSYQVKTKKGEWGMIAHANEIHSVMAGWKRGRFTGGIEASGWSKENPDKMEILRDIC</sequence>